<dbReference type="AlphaFoldDB" id="A0A6B0TET9"/>
<protein>
    <submittedName>
        <fullName evidence="3">Glycosyltransferase</fullName>
    </submittedName>
</protein>
<proteinExistence type="predicted"/>
<evidence type="ECO:0000313" key="4">
    <source>
        <dbReference type="Proteomes" id="UP000466535"/>
    </source>
</evidence>
<dbReference type="GO" id="GO:0016757">
    <property type="term" value="F:glycosyltransferase activity"/>
    <property type="evidence" value="ECO:0007669"/>
    <property type="project" value="InterPro"/>
</dbReference>
<dbReference type="Gene3D" id="3.40.50.2000">
    <property type="entry name" value="Glycogen Phosphorylase B"/>
    <property type="match status" value="2"/>
</dbReference>
<feature type="domain" description="Glycosyltransferase subfamily 4-like N-terminal" evidence="2">
    <location>
        <begin position="15"/>
        <end position="159"/>
    </location>
</feature>
<dbReference type="OrthoDB" id="238665at2157"/>
<sequence length="353" mass="40115">MRVGFFTDSYFPEIDGVTYTLQLWCDRLSERGHETDIIYPDGDYEPGEGEHPVPSLPNPFYPGYRAPTYRRPSTLPDLDLVHCHGPGPVGWLGLRYAQKYDVPLVYTHHTPIEEYFHQGLPWERLASALQKRYPAIESKYMQLFDVVTASTSRINRDVDHVQLPVGVNMEFFQPTEQRWYEDETVIGYSGRLSSEKNLAEVLEVARELPEYQFVIVGEGPRREALRANKPDNVTLRDFLPREELPIFYSSIDVFITASTADTLGLSTLEANACGTPVVAADAPPFDRTIGVNNGRRYEPGNVEAATQAVEECLRTDRDTRGAVEQYSVDRTIDQLETLYEGLRDGRVEEVELD</sequence>
<dbReference type="RefSeq" id="WP_159764168.1">
    <property type="nucleotide sequence ID" value="NZ_WUUT01000003.1"/>
</dbReference>
<evidence type="ECO:0000259" key="2">
    <source>
        <dbReference type="Pfam" id="PF13439"/>
    </source>
</evidence>
<keyword evidence="3" id="KW-0808">Transferase</keyword>
<name>A0A6B0TET9_9EURY</name>
<dbReference type="InterPro" id="IPR050194">
    <property type="entry name" value="Glycosyltransferase_grp1"/>
</dbReference>
<dbReference type="EMBL" id="WUUT01000003">
    <property type="protein sequence ID" value="MXR51709.1"/>
    <property type="molecule type" value="Genomic_DNA"/>
</dbReference>
<feature type="domain" description="Glycosyl transferase family 1" evidence="1">
    <location>
        <begin position="175"/>
        <end position="319"/>
    </location>
</feature>
<comment type="caution">
    <text evidence="3">The sequence shown here is derived from an EMBL/GenBank/DDBJ whole genome shotgun (WGS) entry which is preliminary data.</text>
</comment>
<accession>A0A6B0TET9</accession>
<dbReference type="SUPFAM" id="SSF53756">
    <property type="entry name" value="UDP-Glycosyltransferase/glycogen phosphorylase"/>
    <property type="match status" value="1"/>
</dbReference>
<dbReference type="PANTHER" id="PTHR45947">
    <property type="entry name" value="SULFOQUINOVOSYL TRANSFERASE SQD2"/>
    <property type="match status" value="1"/>
</dbReference>
<gene>
    <name evidence="3" type="ORF">GRX03_08850</name>
</gene>
<reference evidence="3 4" key="1">
    <citation type="submission" date="2019-12" db="EMBL/GenBank/DDBJ databases">
        <title>Isolation and characterization of three novel carbon monoxide-oxidizing members of Halobacteria from salione crusts and soils.</title>
        <authorList>
            <person name="Myers M.R."/>
            <person name="King G.M."/>
        </authorList>
    </citation>
    <scope>NUCLEOTIDE SEQUENCE [LARGE SCALE GENOMIC DNA]</scope>
    <source>
        <strain evidence="3 4">WSH3</strain>
    </source>
</reference>
<dbReference type="Pfam" id="PF00534">
    <property type="entry name" value="Glycos_transf_1"/>
    <property type="match status" value="1"/>
</dbReference>
<dbReference type="Pfam" id="PF13439">
    <property type="entry name" value="Glyco_transf_4"/>
    <property type="match status" value="1"/>
</dbReference>
<dbReference type="InterPro" id="IPR001296">
    <property type="entry name" value="Glyco_trans_1"/>
</dbReference>
<dbReference type="PANTHER" id="PTHR45947:SF3">
    <property type="entry name" value="SULFOQUINOVOSYL TRANSFERASE SQD2"/>
    <property type="match status" value="1"/>
</dbReference>
<dbReference type="Proteomes" id="UP000466535">
    <property type="component" value="Unassembled WGS sequence"/>
</dbReference>
<organism evidence="3 4">
    <name type="scientific">Halovenus carboxidivorans</name>
    <dbReference type="NCBI Taxonomy" id="2692199"/>
    <lineage>
        <taxon>Archaea</taxon>
        <taxon>Methanobacteriati</taxon>
        <taxon>Methanobacteriota</taxon>
        <taxon>Stenosarchaea group</taxon>
        <taxon>Halobacteria</taxon>
        <taxon>Halobacteriales</taxon>
        <taxon>Haloarculaceae</taxon>
        <taxon>Halovenus</taxon>
    </lineage>
</organism>
<evidence type="ECO:0000313" key="3">
    <source>
        <dbReference type="EMBL" id="MXR51709.1"/>
    </source>
</evidence>
<dbReference type="InterPro" id="IPR028098">
    <property type="entry name" value="Glyco_trans_4-like_N"/>
</dbReference>
<keyword evidence="4" id="KW-1185">Reference proteome</keyword>
<evidence type="ECO:0000259" key="1">
    <source>
        <dbReference type="Pfam" id="PF00534"/>
    </source>
</evidence>